<reference evidence="7 8" key="1">
    <citation type="submission" date="2018-05" db="EMBL/GenBank/DDBJ databases">
        <title>Complete genome sequences of Streptococcus sobrinus.</title>
        <authorList>
            <person name="Sales M."/>
            <person name="Jensen P.A."/>
        </authorList>
    </citation>
    <scope>NUCLEOTIDE SEQUENCE [LARGE SCALE GENOMIC DNA]</scope>
    <source>
        <strain evidence="7 8">SL1</strain>
    </source>
</reference>
<proteinExistence type="inferred from homology"/>
<dbReference type="InterPro" id="IPR001638">
    <property type="entry name" value="Solute-binding_3/MltF_N"/>
</dbReference>
<keyword evidence="3 4" id="KW-0732">Signal</keyword>
<gene>
    <name evidence="7" type="ORF">DK182_07870</name>
</gene>
<feature type="domain" description="Ionotropic glutamate receptor C-terminal" evidence="6">
    <location>
        <begin position="47"/>
        <end position="265"/>
    </location>
</feature>
<comment type="similarity">
    <text evidence="1">Belongs to the bacterial solute-binding protein 3 family.</text>
</comment>
<keyword evidence="8" id="KW-1185">Reference proteome</keyword>
<organism evidence="7 8">
    <name type="scientific">Streptococcus sobrinus</name>
    <dbReference type="NCBI Taxonomy" id="1310"/>
    <lineage>
        <taxon>Bacteria</taxon>
        <taxon>Bacillati</taxon>
        <taxon>Bacillota</taxon>
        <taxon>Bacilli</taxon>
        <taxon>Lactobacillales</taxon>
        <taxon>Streptococcaceae</taxon>
        <taxon>Streptococcus</taxon>
    </lineage>
</organism>
<feature type="domain" description="Solute-binding protein family 3/N-terminal" evidence="5">
    <location>
        <begin position="47"/>
        <end position="268"/>
    </location>
</feature>
<dbReference type="InterPro" id="IPR051455">
    <property type="entry name" value="Bact_solute-bind_prot3"/>
</dbReference>
<evidence type="ECO:0000256" key="2">
    <source>
        <dbReference type="ARBA" id="ARBA00022448"/>
    </source>
</evidence>
<dbReference type="RefSeq" id="WP_002960992.1">
    <property type="nucleotide sequence ID" value="NZ_CP029490.1"/>
</dbReference>
<sequence>MKKNFFLLVALLLAFGGSYFLTMGGTTQAATQSKLPAQVQKIKDAGVLKVGVKQDVPNFGYYDSKKSKYTGMEVDLAKKIAKELGVKVQYTAVTAQTREALLDNGQTDLMIATYTINDERKNNYSISNPYYYDEIGFLVNKSSGINSPKALDGKTIGVAQGSTTKASLEAYAKDNNIKFHYMQLGSYPELAIALRAYRIDAFSVDKSILSGYVSKNNKILKQGFDTMEYGIASKKSNSQVTEYVNSLLAKWQKDGSLQKLYKKYKLTPAKPANN</sequence>
<keyword evidence="2" id="KW-0813">Transport</keyword>
<evidence type="ECO:0000259" key="6">
    <source>
        <dbReference type="SMART" id="SM00079"/>
    </source>
</evidence>
<evidence type="ECO:0000256" key="4">
    <source>
        <dbReference type="SAM" id="SignalP"/>
    </source>
</evidence>
<dbReference type="InterPro" id="IPR001320">
    <property type="entry name" value="Iontro_rcpt_C"/>
</dbReference>
<dbReference type="GeneID" id="93924423"/>
<evidence type="ECO:0000256" key="3">
    <source>
        <dbReference type="ARBA" id="ARBA00022729"/>
    </source>
</evidence>
<feature type="signal peptide" evidence="4">
    <location>
        <begin position="1"/>
        <end position="29"/>
    </location>
</feature>
<dbReference type="SMART" id="SM00062">
    <property type="entry name" value="PBPb"/>
    <property type="match status" value="1"/>
</dbReference>
<dbReference type="Proteomes" id="UP000245369">
    <property type="component" value="Chromosome"/>
</dbReference>
<evidence type="ECO:0000256" key="1">
    <source>
        <dbReference type="ARBA" id="ARBA00010333"/>
    </source>
</evidence>
<dbReference type="Gene3D" id="3.40.190.10">
    <property type="entry name" value="Periplasmic binding protein-like II"/>
    <property type="match status" value="2"/>
</dbReference>
<evidence type="ECO:0000259" key="5">
    <source>
        <dbReference type="SMART" id="SM00062"/>
    </source>
</evidence>
<feature type="chain" id="PRO_5045351127" evidence="4">
    <location>
        <begin position="30"/>
        <end position="274"/>
    </location>
</feature>
<accession>A0ABN5LS88</accession>
<dbReference type="EMBL" id="CP029490">
    <property type="protein sequence ID" value="AWN21268.1"/>
    <property type="molecule type" value="Genomic_DNA"/>
</dbReference>
<dbReference type="PANTHER" id="PTHR30085:SF6">
    <property type="entry name" value="ABC TRANSPORTER GLUTAMINE-BINDING PROTEIN GLNH"/>
    <property type="match status" value="1"/>
</dbReference>
<evidence type="ECO:0000313" key="7">
    <source>
        <dbReference type="EMBL" id="AWN21268.1"/>
    </source>
</evidence>
<dbReference type="SUPFAM" id="SSF53850">
    <property type="entry name" value="Periplasmic binding protein-like II"/>
    <property type="match status" value="1"/>
</dbReference>
<evidence type="ECO:0000313" key="8">
    <source>
        <dbReference type="Proteomes" id="UP000245369"/>
    </source>
</evidence>
<dbReference type="Pfam" id="PF00497">
    <property type="entry name" value="SBP_bac_3"/>
    <property type="match status" value="1"/>
</dbReference>
<name>A0ABN5LS88_9STRE</name>
<dbReference type="SMART" id="SM00079">
    <property type="entry name" value="PBPe"/>
    <property type="match status" value="1"/>
</dbReference>
<protein>
    <submittedName>
        <fullName evidence="7">Glutamine ABC transporter substrate-binding protein</fullName>
    </submittedName>
</protein>
<dbReference type="PANTHER" id="PTHR30085">
    <property type="entry name" value="AMINO ACID ABC TRANSPORTER PERMEASE"/>
    <property type="match status" value="1"/>
</dbReference>